<dbReference type="RefSeq" id="WP_127049899.1">
    <property type="nucleotide sequence ID" value="NZ_RZGZ01000002.1"/>
</dbReference>
<feature type="domain" description="Flavodoxin-like fold" evidence="4">
    <location>
        <begin position="1"/>
        <end position="179"/>
    </location>
</feature>
<evidence type="ECO:0000256" key="1">
    <source>
        <dbReference type="ARBA" id="ARBA00006252"/>
    </source>
</evidence>
<evidence type="ECO:0000259" key="4">
    <source>
        <dbReference type="Pfam" id="PF02525"/>
    </source>
</evidence>
<keyword evidence="2" id="KW-0560">Oxidoreductase</keyword>
<dbReference type="AlphaFoldDB" id="A0A3S0WZH4"/>
<dbReference type="PANTHER" id="PTHR10204">
    <property type="entry name" value="NAD P H OXIDOREDUCTASE-RELATED"/>
    <property type="match status" value="1"/>
</dbReference>
<evidence type="ECO:0000313" key="6">
    <source>
        <dbReference type="Proteomes" id="UP000274909"/>
    </source>
</evidence>
<comment type="caution">
    <text evidence="5">The sequence shown here is derived from an EMBL/GenBank/DDBJ whole genome shotgun (WGS) entry which is preliminary data.</text>
</comment>
<dbReference type="InterPro" id="IPR051545">
    <property type="entry name" value="NAD(P)H_dehydrogenase_qn"/>
</dbReference>
<evidence type="ECO:0000256" key="3">
    <source>
        <dbReference type="SAM" id="MobiDB-lite"/>
    </source>
</evidence>
<feature type="region of interest" description="Disordered" evidence="3">
    <location>
        <begin position="185"/>
        <end position="230"/>
    </location>
</feature>
<reference evidence="5 6" key="1">
    <citation type="submission" date="2018-12" db="EMBL/GenBank/DDBJ databases">
        <authorList>
            <person name="Li F."/>
        </authorList>
    </citation>
    <scope>NUCLEOTIDE SEQUENCE [LARGE SCALE GENOMIC DNA]</scope>
    <source>
        <strain evidence="5 6">EGI 6500705</strain>
    </source>
</reference>
<keyword evidence="6" id="KW-1185">Reference proteome</keyword>
<name>A0A3S0WZH4_9MICO</name>
<dbReference type="Pfam" id="PF02525">
    <property type="entry name" value="Flavodoxin_2"/>
    <property type="match status" value="1"/>
</dbReference>
<gene>
    <name evidence="5" type="ORF">ELQ94_10685</name>
</gene>
<dbReference type="GO" id="GO:0005829">
    <property type="term" value="C:cytosol"/>
    <property type="evidence" value="ECO:0007669"/>
    <property type="project" value="TreeGrafter"/>
</dbReference>
<dbReference type="InterPro" id="IPR003680">
    <property type="entry name" value="Flavodoxin_fold"/>
</dbReference>
<dbReference type="EMBL" id="RZGZ01000002">
    <property type="protein sequence ID" value="RUR01902.1"/>
    <property type="molecule type" value="Genomic_DNA"/>
</dbReference>
<dbReference type="Proteomes" id="UP000274909">
    <property type="component" value="Unassembled WGS sequence"/>
</dbReference>
<evidence type="ECO:0000256" key="2">
    <source>
        <dbReference type="ARBA" id="ARBA00023002"/>
    </source>
</evidence>
<dbReference type="PANTHER" id="PTHR10204:SF34">
    <property type="entry name" value="NAD(P)H DEHYDROGENASE [QUINONE] 1 ISOFORM 1"/>
    <property type="match status" value="1"/>
</dbReference>
<organism evidence="5 6">
    <name type="scientific">Labedella endophytica</name>
    <dbReference type="NCBI Taxonomy" id="1523160"/>
    <lineage>
        <taxon>Bacteria</taxon>
        <taxon>Bacillati</taxon>
        <taxon>Actinomycetota</taxon>
        <taxon>Actinomycetes</taxon>
        <taxon>Micrococcales</taxon>
        <taxon>Microbacteriaceae</taxon>
        <taxon>Labedella</taxon>
    </lineage>
</organism>
<protein>
    <submittedName>
        <fullName evidence="5">Flavodoxin family protein</fullName>
    </submittedName>
</protein>
<comment type="similarity">
    <text evidence="1">Belongs to the NAD(P)H dehydrogenase (quinone) family.</text>
</comment>
<dbReference type="Gene3D" id="3.40.50.360">
    <property type="match status" value="1"/>
</dbReference>
<accession>A0A3S0WZH4</accession>
<dbReference type="OrthoDB" id="9798454at2"/>
<dbReference type="GO" id="GO:0003955">
    <property type="term" value="F:NAD(P)H dehydrogenase (quinone) activity"/>
    <property type="evidence" value="ECO:0007669"/>
    <property type="project" value="TreeGrafter"/>
</dbReference>
<dbReference type="SUPFAM" id="SSF52218">
    <property type="entry name" value="Flavoproteins"/>
    <property type="match status" value="1"/>
</dbReference>
<feature type="compositionally biased region" description="Basic and acidic residues" evidence="3">
    <location>
        <begin position="185"/>
        <end position="199"/>
    </location>
</feature>
<sequence length="230" mass="25591">MPALIIDGHPDPDSLGSAIASRYASAYGDADVLALRDLDFDPHLHAGYARTQPFEPDLEEAWNAMLRADHIVVVTPIWWSATPALLSGFFDRVLLPRLAFRFSRRGFPVGMLAGRSGRLIVTTDSPRLYLAFRGDPTVKAVRTGTLEYCGIRPVMVTRIGPVRTSTAERRAAWLERIEATAVRDARRVGRSAPSRERRAQRLARIPSRQRGPGPRVHARGHGKGDQRPER</sequence>
<dbReference type="InterPro" id="IPR029039">
    <property type="entry name" value="Flavoprotein-like_sf"/>
</dbReference>
<proteinExistence type="inferred from homology"/>
<evidence type="ECO:0000313" key="5">
    <source>
        <dbReference type="EMBL" id="RUR01902.1"/>
    </source>
</evidence>